<protein>
    <submittedName>
        <fullName evidence="1">Uncharacterized protein</fullName>
    </submittedName>
</protein>
<evidence type="ECO:0000313" key="2">
    <source>
        <dbReference type="Proteomes" id="UP000053989"/>
    </source>
</evidence>
<organism evidence="1 2">
    <name type="scientific">Scleroderma citrinum Foug A</name>
    <dbReference type="NCBI Taxonomy" id="1036808"/>
    <lineage>
        <taxon>Eukaryota</taxon>
        <taxon>Fungi</taxon>
        <taxon>Dikarya</taxon>
        <taxon>Basidiomycota</taxon>
        <taxon>Agaricomycotina</taxon>
        <taxon>Agaricomycetes</taxon>
        <taxon>Agaricomycetidae</taxon>
        <taxon>Boletales</taxon>
        <taxon>Sclerodermatineae</taxon>
        <taxon>Sclerodermataceae</taxon>
        <taxon>Scleroderma</taxon>
    </lineage>
</organism>
<gene>
    <name evidence="1" type="ORF">SCLCIDRAFT_343057</name>
</gene>
<dbReference type="Proteomes" id="UP000053989">
    <property type="component" value="Unassembled WGS sequence"/>
</dbReference>
<dbReference type="EMBL" id="KN822147">
    <property type="protein sequence ID" value="KIM54772.1"/>
    <property type="molecule type" value="Genomic_DNA"/>
</dbReference>
<evidence type="ECO:0000313" key="1">
    <source>
        <dbReference type="EMBL" id="KIM54772.1"/>
    </source>
</evidence>
<accession>A0A0C2ZQ94</accession>
<reference evidence="2" key="2">
    <citation type="submission" date="2015-01" db="EMBL/GenBank/DDBJ databases">
        <title>Evolutionary Origins and Diversification of the Mycorrhizal Mutualists.</title>
        <authorList>
            <consortium name="DOE Joint Genome Institute"/>
            <consortium name="Mycorrhizal Genomics Consortium"/>
            <person name="Kohler A."/>
            <person name="Kuo A."/>
            <person name="Nagy L.G."/>
            <person name="Floudas D."/>
            <person name="Copeland A."/>
            <person name="Barry K.W."/>
            <person name="Cichocki N."/>
            <person name="Veneault-Fourrey C."/>
            <person name="LaButti K."/>
            <person name="Lindquist E.A."/>
            <person name="Lipzen A."/>
            <person name="Lundell T."/>
            <person name="Morin E."/>
            <person name="Murat C."/>
            <person name="Riley R."/>
            <person name="Ohm R."/>
            <person name="Sun H."/>
            <person name="Tunlid A."/>
            <person name="Henrissat B."/>
            <person name="Grigoriev I.V."/>
            <person name="Hibbett D.S."/>
            <person name="Martin F."/>
        </authorList>
    </citation>
    <scope>NUCLEOTIDE SEQUENCE [LARGE SCALE GENOMIC DNA]</scope>
    <source>
        <strain evidence="2">Foug A</strain>
    </source>
</reference>
<reference evidence="1 2" key="1">
    <citation type="submission" date="2014-04" db="EMBL/GenBank/DDBJ databases">
        <authorList>
            <consortium name="DOE Joint Genome Institute"/>
            <person name="Kuo A."/>
            <person name="Kohler A."/>
            <person name="Nagy L.G."/>
            <person name="Floudas D."/>
            <person name="Copeland A."/>
            <person name="Barry K.W."/>
            <person name="Cichocki N."/>
            <person name="Veneault-Fourrey C."/>
            <person name="LaButti K."/>
            <person name="Lindquist E.A."/>
            <person name="Lipzen A."/>
            <person name="Lundell T."/>
            <person name="Morin E."/>
            <person name="Murat C."/>
            <person name="Sun H."/>
            <person name="Tunlid A."/>
            <person name="Henrissat B."/>
            <person name="Grigoriev I.V."/>
            <person name="Hibbett D.S."/>
            <person name="Martin F."/>
            <person name="Nordberg H.P."/>
            <person name="Cantor M.N."/>
            <person name="Hua S.X."/>
        </authorList>
    </citation>
    <scope>NUCLEOTIDE SEQUENCE [LARGE SCALE GENOMIC DNA]</scope>
    <source>
        <strain evidence="1 2">Foug A</strain>
    </source>
</reference>
<dbReference type="InParanoid" id="A0A0C2ZQ94"/>
<dbReference type="HOGENOM" id="CLU_1750760_0_0_1"/>
<proteinExistence type="predicted"/>
<keyword evidence="2" id="KW-1185">Reference proteome</keyword>
<sequence>MLQPISLTTVIPRFLFATASSEHATLAIYTVLTGKRYTYYPAPRKTGHLATDQERNRINKMDRMVVLSAVIKDCRDRERRERRNVTMLNDDNESFLAKLVNIRHPRLPLQILYRLNSMIVGAVDNPLDSGIGHEERRTKVIQSSPSTNR</sequence>
<name>A0A0C2ZQ94_9AGAM</name>
<dbReference type="AlphaFoldDB" id="A0A0C2ZQ94"/>